<dbReference type="EMBL" id="MCGE01000024">
    <property type="protein sequence ID" value="ORZ10390.1"/>
    <property type="molecule type" value="Genomic_DNA"/>
</dbReference>
<dbReference type="PANTHER" id="PTHR40621">
    <property type="entry name" value="TRANSCRIPTION FACTOR KAPC-RELATED"/>
    <property type="match status" value="1"/>
</dbReference>
<dbReference type="Proteomes" id="UP000193560">
    <property type="component" value="Unassembled WGS sequence"/>
</dbReference>
<feature type="domain" description="BZIP" evidence="4">
    <location>
        <begin position="43"/>
        <end position="57"/>
    </location>
</feature>
<dbReference type="GO" id="GO:0090575">
    <property type="term" value="C:RNA polymerase II transcription regulator complex"/>
    <property type="evidence" value="ECO:0007669"/>
    <property type="project" value="TreeGrafter"/>
</dbReference>
<feature type="region of interest" description="Disordered" evidence="3">
    <location>
        <begin position="275"/>
        <end position="306"/>
    </location>
</feature>
<comment type="subcellular location">
    <subcellularLocation>
        <location evidence="1">Nucleus</location>
    </subcellularLocation>
</comment>
<dbReference type="InterPro" id="IPR050936">
    <property type="entry name" value="AP-1-like"/>
</dbReference>
<reference evidence="5 6" key="1">
    <citation type="submission" date="2016-07" db="EMBL/GenBank/DDBJ databases">
        <title>Pervasive Adenine N6-methylation of Active Genes in Fungi.</title>
        <authorList>
            <consortium name="DOE Joint Genome Institute"/>
            <person name="Mondo S.J."/>
            <person name="Dannebaum R.O."/>
            <person name="Kuo R.C."/>
            <person name="Labutti K."/>
            <person name="Haridas S."/>
            <person name="Kuo A."/>
            <person name="Salamov A."/>
            <person name="Ahrendt S.R."/>
            <person name="Lipzen A."/>
            <person name="Sullivan W."/>
            <person name="Andreopoulos W.B."/>
            <person name="Clum A."/>
            <person name="Lindquist E."/>
            <person name="Daum C."/>
            <person name="Ramamoorthy G.K."/>
            <person name="Gryganskyi A."/>
            <person name="Culley D."/>
            <person name="Magnuson J.K."/>
            <person name="James T.Y."/>
            <person name="O'Malley M.A."/>
            <person name="Stajich J.E."/>
            <person name="Spatafora J.W."/>
            <person name="Visel A."/>
            <person name="Grigoriev I.V."/>
        </authorList>
    </citation>
    <scope>NUCLEOTIDE SEQUENCE [LARGE SCALE GENOMIC DNA]</scope>
    <source>
        <strain evidence="5 6">NRRL 1336</strain>
    </source>
</reference>
<dbReference type="Gene3D" id="1.20.5.170">
    <property type="match status" value="1"/>
</dbReference>
<keyword evidence="2" id="KW-0539">Nucleus</keyword>
<dbReference type="AlphaFoldDB" id="A0A1X2I6B6"/>
<feature type="compositionally biased region" description="Acidic residues" evidence="3">
    <location>
        <begin position="545"/>
        <end position="555"/>
    </location>
</feature>
<feature type="region of interest" description="Disordered" evidence="3">
    <location>
        <begin position="325"/>
        <end position="379"/>
    </location>
</feature>
<keyword evidence="6" id="KW-1185">Reference proteome</keyword>
<evidence type="ECO:0000259" key="4">
    <source>
        <dbReference type="PROSITE" id="PS00036"/>
    </source>
</evidence>
<dbReference type="SMART" id="SM00338">
    <property type="entry name" value="BRLZ"/>
    <property type="match status" value="1"/>
</dbReference>
<dbReference type="CDD" id="cd14688">
    <property type="entry name" value="bZIP_YAP"/>
    <property type="match status" value="1"/>
</dbReference>
<feature type="region of interest" description="Disordered" evidence="3">
    <location>
        <begin position="17"/>
        <end position="65"/>
    </location>
</feature>
<evidence type="ECO:0000313" key="6">
    <source>
        <dbReference type="Proteomes" id="UP000193560"/>
    </source>
</evidence>
<feature type="compositionally biased region" description="Low complexity" evidence="3">
    <location>
        <begin position="349"/>
        <end position="379"/>
    </location>
</feature>
<protein>
    <recommendedName>
        <fullName evidence="4">BZIP domain-containing protein</fullName>
    </recommendedName>
</protein>
<feature type="region of interest" description="Disordered" evidence="3">
    <location>
        <begin position="537"/>
        <end position="604"/>
    </location>
</feature>
<gene>
    <name evidence="5" type="ORF">BCR42DRAFT_422284</name>
</gene>
<dbReference type="InterPro" id="IPR004827">
    <property type="entry name" value="bZIP"/>
</dbReference>
<proteinExistence type="predicted"/>
<name>A0A1X2I6B6_9FUNG</name>
<feature type="region of interest" description="Disordered" evidence="3">
    <location>
        <begin position="163"/>
        <end position="214"/>
    </location>
</feature>
<dbReference type="GO" id="GO:0001228">
    <property type="term" value="F:DNA-binding transcription activator activity, RNA polymerase II-specific"/>
    <property type="evidence" value="ECO:0007669"/>
    <property type="project" value="TreeGrafter"/>
</dbReference>
<dbReference type="OrthoDB" id="2245989at2759"/>
<dbReference type="InterPro" id="IPR046347">
    <property type="entry name" value="bZIP_sf"/>
</dbReference>
<feature type="compositionally biased region" description="Basic and acidic residues" evidence="3">
    <location>
        <begin position="556"/>
        <end position="579"/>
    </location>
</feature>
<sequence length="604" mass="67403">MSEINFEYFDPEVELCTFDDQGRPIRPRKKPGRKPNPPSPAQRKAQNRAAQRAFRERKRREMRDTETNIKKCLQQRDQALRKVNSLQRTVKQLRYENNYLKGSLLTLKLACFSHGINVPKFWNTGATDDVGADILSSSKTEGIPQCLEFFLDNKMHIISKSPEFIPTNDTTSTQSQPSTSTSTPAPASSTTGFTAAASSASSYPTSDTSSGMYGYQSTDPSFLLAPNLPSQTNTYPASQAMNDQSYQQQQALALLSDPQFLSRLGPSMYSPALMPDFATSNLPTTQQYQPQQQSHPPQLSSTTTTTTTNTNDILALLDSSPKVSTNYWPPATPSPITTHSYLTPQNHIPTTTTSSSPSSSSIPGSASSSSSTSSTTFVSDPTKRIYPAMAANDAINYLRLKNRGRPFARSVFTPTDLQLAIPHDARIDSVPGPLMRDHMILFQGFYDANALFSFLIKQSVFLGGELGNPDCWFVPPSFFQTYWFLMPNHRPRRIDNAIEMAVAQGRTLSRMMFQRKKMYLQREKFADYFPPIRLIRNNHNHNKDDDGDDDDDDDAMDKNGNDDEGEDGKSMHSSERCDLSEGDPWDTTLTDDGGRSHRDDVPYG</sequence>
<evidence type="ECO:0000256" key="3">
    <source>
        <dbReference type="SAM" id="MobiDB-lite"/>
    </source>
</evidence>
<comment type="caution">
    <text evidence="5">The sequence shown here is derived from an EMBL/GenBank/DDBJ whole genome shotgun (WGS) entry which is preliminary data.</text>
</comment>
<organism evidence="5 6">
    <name type="scientific">Absidia repens</name>
    <dbReference type="NCBI Taxonomy" id="90262"/>
    <lineage>
        <taxon>Eukaryota</taxon>
        <taxon>Fungi</taxon>
        <taxon>Fungi incertae sedis</taxon>
        <taxon>Mucoromycota</taxon>
        <taxon>Mucoromycotina</taxon>
        <taxon>Mucoromycetes</taxon>
        <taxon>Mucorales</taxon>
        <taxon>Cunninghamellaceae</taxon>
        <taxon>Absidia</taxon>
    </lineage>
</organism>
<evidence type="ECO:0000313" key="5">
    <source>
        <dbReference type="EMBL" id="ORZ10390.1"/>
    </source>
</evidence>
<feature type="compositionally biased region" description="Low complexity" evidence="3">
    <location>
        <begin position="283"/>
        <end position="306"/>
    </location>
</feature>
<feature type="compositionally biased region" description="Basic and acidic residues" evidence="3">
    <location>
        <begin position="592"/>
        <end position="604"/>
    </location>
</feature>
<dbReference type="PANTHER" id="PTHR40621:SF6">
    <property type="entry name" value="AP-1-LIKE TRANSCRIPTION FACTOR YAP1-RELATED"/>
    <property type="match status" value="1"/>
</dbReference>
<evidence type="ECO:0000256" key="1">
    <source>
        <dbReference type="ARBA" id="ARBA00004123"/>
    </source>
</evidence>
<dbReference type="GO" id="GO:0000976">
    <property type="term" value="F:transcription cis-regulatory region binding"/>
    <property type="evidence" value="ECO:0007669"/>
    <property type="project" value="InterPro"/>
</dbReference>
<feature type="compositionally biased region" description="Low complexity" evidence="3">
    <location>
        <begin position="170"/>
        <end position="210"/>
    </location>
</feature>
<dbReference type="SUPFAM" id="SSF57959">
    <property type="entry name" value="Leucine zipper domain"/>
    <property type="match status" value="1"/>
</dbReference>
<accession>A0A1X2I6B6</accession>
<dbReference type="PROSITE" id="PS00036">
    <property type="entry name" value="BZIP_BASIC"/>
    <property type="match status" value="1"/>
</dbReference>
<feature type="compositionally biased region" description="Low complexity" evidence="3">
    <location>
        <begin position="41"/>
        <end position="52"/>
    </location>
</feature>
<feature type="compositionally biased region" description="Polar residues" evidence="3">
    <location>
        <begin position="334"/>
        <end position="348"/>
    </location>
</feature>
<evidence type="ECO:0000256" key="2">
    <source>
        <dbReference type="ARBA" id="ARBA00023242"/>
    </source>
</evidence>